<protein>
    <recommendedName>
        <fullName evidence="5">Adenosine deaminase</fullName>
        <ecNumber evidence="4">3.5.4.4</ecNumber>
    </recommendedName>
</protein>
<dbReference type="FunFam" id="3.20.20.140:FF:000017">
    <property type="entry name" value="Adenosine deaminase 2"/>
    <property type="match status" value="1"/>
</dbReference>
<evidence type="ECO:0000256" key="2">
    <source>
        <dbReference type="ARBA" id="ARBA00004613"/>
    </source>
</evidence>
<feature type="domain" description="Adenosine/AMP deaminase N-terminal" evidence="12">
    <location>
        <begin position="17"/>
        <end position="98"/>
    </location>
</feature>
<dbReference type="GO" id="GO:0006154">
    <property type="term" value="P:adenosine catabolic process"/>
    <property type="evidence" value="ECO:0007669"/>
    <property type="project" value="InterPro"/>
</dbReference>
<evidence type="ECO:0000256" key="9">
    <source>
        <dbReference type="ARBA" id="ARBA00022801"/>
    </source>
</evidence>
<evidence type="ECO:0000259" key="11">
    <source>
        <dbReference type="Pfam" id="PF00962"/>
    </source>
</evidence>
<evidence type="ECO:0000313" key="13">
    <source>
        <dbReference type="EMBL" id="CAB3222153.1"/>
    </source>
</evidence>
<evidence type="ECO:0000256" key="5">
    <source>
        <dbReference type="ARBA" id="ARBA00018099"/>
    </source>
</evidence>
<comment type="catalytic activity">
    <reaction evidence="10">
        <text>adenosine + H2O + H(+) = inosine + NH4(+)</text>
        <dbReference type="Rhea" id="RHEA:24408"/>
        <dbReference type="ChEBI" id="CHEBI:15377"/>
        <dbReference type="ChEBI" id="CHEBI:15378"/>
        <dbReference type="ChEBI" id="CHEBI:16335"/>
        <dbReference type="ChEBI" id="CHEBI:17596"/>
        <dbReference type="ChEBI" id="CHEBI:28938"/>
        <dbReference type="EC" id="3.5.4.4"/>
    </reaction>
</comment>
<accession>A0A8S0YRN6</accession>
<evidence type="ECO:0000256" key="7">
    <source>
        <dbReference type="ARBA" id="ARBA00022723"/>
    </source>
</evidence>
<dbReference type="Pfam" id="PF08451">
    <property type="entry name" value="A_deaminase_N"/>
    <property type="match status" value="1"/>
</dbReference>
<dbReference type="InterPro" id="IPR013659">
    <property type="entry name" value="A_deaminase_N"/>
</dbReference>
<evidence type="ECO:0000256" key="10">
    <source>
        <dbReference type="ARBA" id="ARBA00047764"/>
    </source>
</evidence>
<reference evidence="13 14" key="1">
    <citation type="submission" date="2020-04" db="EMBL/GenBank/DDBJ databases">
        <authorList>
            <person name="Wallbank WR R."/>
            <person name="Pardo Diaz C."/>
            <person name="Kozak K."/>
            <person name="Martin S."/>
            <person name="Jiggins C."/>
            <person name="Moest M."/>
            <person name="Warren A I."/>
            <person name="Byers J.R.P. K."/>
            <person name="Montejo-Kovacevich G."/>
            <person name="Yen C E."/>
        </authorList>
    </citation>
    <scope>NUCLEOTIDE SEQUENCE [LARGE SCALE GENOMIC DNA]</scope>
</reference>
<evidence type="ECO:0000256" key="4">
    <source>
        <dbReference type="ARBA" id="ARBA00012784"/>
    </source>
</evidence>
<dbReference type="GO" id="GO:0046103">
    <property type="term" value="P:inosine biosynthetic process"/>
    <property type="evidence" value="ECO:0007669"/>
    <property type="project" value="TreeGrafter"/>
</dbReference>
<keyword evidence="14" id="KW-1185">Reference proteome</keyword>
<organism evidence="13 14">
    <name type="scientific">Arctia plantaginis</name>
    <name type="common">Wood tiger moth</name>
    <name type="synonym">Phalaena plantaginis</name>
    <dbReference type="NCBI Taxonomy" id="874455"/>
    <lineage>
        <taxon>Eukaryota</taxon>
        <taxon>Metazoa</taxon>
        <taxon>Ecdysozoa</taxon>
        <taxon>Arthropoda</taxon>
        <taxon>Hexapoda</taxon>
        <taxon>Insecta</taxon>
        <taxon>Pterygota</taxon>
        <taxon>Neoptera</taxon>
        <taxon>Endopterygota</taxon>
        <taxon>Lepidoptera</taxon>
        <taxon>Glossata</taxon>
        <taxon>Ditrysia</taxon>
        <taxon>Noctuoidea</taxon>
        <taxon>Erebidae</taxon>
        <taxon>Arctiinae</taxon>
        <taxon>Arctia</taxon>
    </lineage>
</organism>
<dbReference type="GO" id="GO:0004000">
    <property type="term" value="F:adenosine deaminase activity"/>
    <property type="evidence" value="ECO:0007669"/>
    <property type="project" value="InterPro"/>
</dbReference>
<feature type="domain" description="Adenosine deaminase" evidence="11">
    <location>
        <begin position="191"/>
        <end position="486"/>
    </location>
</feature>
<evidence type="ECO:0000259" key="12">
    <source>
        <dbReference type="Pfam" id="PF08451"/>
    </source>
</evidence>
<dbReference type="EMBL" id="CADEBC010000083">
    <property type="protein sequence ID" value="CAB3222153.1"/>
    <property type="molecule type" value="Genomic_DNA"/>
</dbReference>
<keyword evidence="9" id="KW-0378">Hydrolase</keyword>
<dbReference type="PANTHER" id="PTHR11409:SF39">
    <property type="entry name" value="ADENOSINE DEAMINASE 2"/>
    <property type="match status" value="1"/>
</dbReference>
<dbReference type="NCBIfam" id="TIGR01431">
    <property type="entry name" value="adm_rel"/>
    <property type="match status" value="1"/>
</dbReference>
<dbReference type="SUPFAM" id="SSF51556">
    <property type="entry name" value="Metallo-dependent hydrolases"/>
    <property type="match status" value="1"/>
</dbReference>
<dbReference type="Gene3D" id="3.20.20.140">
    <property type="entry name" value="Metal-dependent hydrolases"/>
    <property type="match status" value="1"/>
</dbReference>
<dbReference type="InterPro" id="IPR032466">
    <property type="entry name" value="Metal_Hydrolase"/>
</dbReference>
<evidence type="ECO:0000313" key="14">
    <source>
        <dbReference type="Proteomes" id="UP000494106"/>
    </source>
</evidence>
<comment type="subcellular location">
    <subcellularLocation>
        <location evidence="2">Secreted</location>
    </subcellularLocation>
</comment>
<dbReference type="InterPro" id="IPR006331">
    <property type="entry name" value="ADGF"/>
</dbReference>
<comment type="caution">
    <text evidence="13">The sequence shown here is derived from an EMBL/GenBank/DDBJ whole genome shotgun (WGS) entry which is preliminary data.</text>
</comment>
<dbReference type="PANTHER" id="PTHR11409">
    <property type="entry name" value="ADENOSINE DEAMINASE"/>
    <property type="match status" value="1"/>
</dbReference>
<evidence type="ECO:0000256" key="8">
    <source>
        <dbReference type="ARBA" id="ARBA00022729"/>
    </source>
</evidence>
<evidence type="ECO:0000256" key="6">
    <source>
        <dbReference type="ARBA" id="ARBA00022525"/>
    </source>
</evidence>
<comment type="similarity">
    <text evidence="3">Belongs to the metallo-dependent hydrolases superfamily. Adenosine and AMP deaminases family. ADGF subfamily.</text>
</comment>
<dbReference type="Proteomes" id="UP000494106">
    <property type="component" value="Unassembled WGS sequence"/>
</dbReference>
<dbReference type="InterPro" id="IPR001365">
    <property type="entry name" value="A_deaminase_dom"/>
</dbReference>
<dbReference type="AlphaFoldDB" id="A0A8S0YRN6"/>
<dbReference type="GO" id="GO:0046872">
    <property type="term" value="F:metal ion binding"/>
    <property type="evidence" value="ECO:0007669"/>
    <property type="project" value="UniProtKB-KW"/>
</dbReference>
<proteinExistence type="inferred from homology"/>
<keyword evidence="8" id="KW-0732">Signal</keyword>
<dbReference type="InterPro" id="IPR006330">
    <property type="entry name" value="Ado/ade_deaminase"/>
</dbReference>
<comment type="cofactor">
    <cofactor evidence="1">
        <name>Zn(2+)</name>
        <dbReference type="ChEBI" id="CHEBI:29105"/>
    </cofactor>
</comment>
<keyword evidence="6" id="KW-0964">Secreted</keyword>
<dbReference type="OrthoDB" id="7202371at2759"/>
<evidence type="ECO:0000256" key="1">
    <source>
        <dbReference type="ARBA" id="ARBA00001947"/>
    </source>
</evidence>
<dbReference type="Pfam" id="PF00962">
    <property type="entry name" value="A_deaminase"/>
    <property type="match status" value="1"/>
</dbReference>
<gene>
    <name evidence="13" type="ORF">APLA_LOCUS873</name>
</gene>
<sequence length="511" mass="58544">MHTLAVYGVVLTIINIDAHIIPDSYAKQRNALLDEEILTAVGGKIHLTEDEILANEILMKWKHKELDDSLKNPQYFNFSKHYFTYKTDIDKSNVYQIIRSMPKGAVLHVHSSLMLDPSVLVKLTYMEHLYVCYSDGDLSLQFSESIPARPCKTNWALVSDLRRLSGDALTFDDELKSHFTLFKDDDEDYSKVDINTVWKRFEKVYQAIKSLISYRPAREKYWYETLKQFYEDNVMYIEVRTGLSNVYELDGSKHPKKYMVELYQRVTNAFIDEYPEFVGIKLIVTRHRAQSVDHVLECLNLTRKLKSEMPEMIAGFDLVGQEDLGRPLTDFLPILSEAKNDIDYYLHAGETSWLGTSTDENLVDAILLGSKRIGHGYALTKHPTLLDVVIKRNIALEVNVISNVVLSLVTDVRNHPLASYLAMGLPVVLSSDDPGAWSSKPLSEDFFVAFMGVASKRADLRMLKQLALNSIVYSALDEGGKIKLIKIFEKQWLDFIRDVISNETLIWESYV</sequence>
<dbReference type="GO" id="GO:0005615">
    <property type="term" value="C:extracellular space"/>
    <property type="evidence" value="ECO:0007669"/>
    <property type="project" value="InterPro"/>
</dbReference>
<dbReference type="EC" id="3.5.4.4" evidence="4"/>
<evidence type="ECO:0000256" key="3">
    <source>
        <dbReference type="ARBA" id="ARBA00006083"/>
    </source>
</evidence>
<keyword evidence="7" id="KW-0479">Metal-binding</keyword>
<name>A0A8S0YRN6_ARCPL</name>